<name>A0A6L4NHR0_9BACE</name>
<dbReference type="AlphaFoldDB" id="A0A6L4NHR0"/>
<organism evidence="1 2">
    <name type="scientific">Bacteroides xylanisolvens</name>
    <dbReference type="NCBI Taxonomy" id="371601"/>
    <lineage>
        <taxon>Bacteria</taxon>
        <taxon>Pseudomonadati</taxon>
        <taxon>Bacteroidota</taxon>
        <taxon>Bacteroidia</taxon>
        <taxon>Bacteroidales</taxon>
        <taxon>Bacteroidaceae</taxon>
        <taxon>Bacteroides</taxon>
    </lineage>
</organism>
<proteinExistence type="predicted"/>
<keyword evidence="1" id="KW-0675">Receptor</keyword>
<dbReference type="Proteomes" id="UP000474077">
    <property type="component" value="Unassembled WGS sequence"/>
</dbReference>
<dbReference type="SUPFAM" id="SSF56935">
    <property type="entry name" value="Porins"/>
    <property type="match status" value="1"/>
</dbReference>
<gene>
    <name evidence="1" type="ORF">GA560_07000</name>
</gene>
<evidence type="ECO:0000313" key="1">
    <source>
        <dbReference type="EMBL" id="KAB6084706.1"/>
    </source>
</evidence>
<sequence length="900" mass="102294">MDNIKYITSDEKNNARSIYCMKYVLAIQIFLLLVCRISAQTTFTGNVQNKSGEPVMANVTIQSKGSSIISGFSKSDAKGNYTIIYKGKADSITLTVTGMLIGKHSKTVANRTQRVDFVISEQAMQLKEVRVNAFKIKQTKDTLDYLVGAYTDQSDRVIGDALKKMPGIDVAENGKISYNGREISKFYVENMDLLQGKYGLATNNIPVKAVSIVQVLENHQPVKALRGKLPTNDVAINLRLKDSAKGTLSLMGLAGGGYQPILWNAELTALYFSKKKQNMTIYKGNNSGDNVASEFRTHYDYERVYMPSGSPLHIQMPGTPPIPQKRYMDNRSNAVTTNHLVKPNEDTELTTSILYYDDRIKKEGYSLYEQYLPSNDKLVIEERINSVSHIHNAEVVSRLNVNAKEHYFSNAFNLKANWDNDTGTGRTRSNTDLKDDLITQHLNHPFLSVDNTMNLVKTRRKHTYTIYFSTGYCQKPHTLTVSPVNYWGDTSIKSLSQKLDARDFSSILRLSYGYSIKDFRLNYSLWGRADIRHLDTELTEVKMEGISNNPADSLRNDLWYNTFQAGLFQGYTYDKGNFRVSFNMPLVYYRLTDNDKVPDITSHYDRLLINPSVALKYEYGDFALYTSGKISKSLGDMNSSYTGFIMQGYRSLLRNTADKLFESRSVDASISVSYRNAFKALFANLTANYKHLWKNLLYGYDYLGIMSVKTTIEHPVTSENYGINLSLNKGLNFWSATWKASGNCNWVDGQQLIQNEILDFRSRNYGAGSSLNVSPFSFLSLNYSFFWNWSRSYVAGLSSEFPSIKRTSQTIGINIFPTKAITMNLNIEHQYNNSANERYTTFADAGIKWKNKRIDIELGVNNLFNAKQYISASYSDVSTYCYKYDLRPLSALLKFRFKLK</sequence>
<dbReference type="RefSeq" id="WP_151922082.1">
    <property type="nucleotide sequence ID" value="NZ_RCXZ01000022.1"/>
</dbReference>
<dbReference type="InterPro" id="IPR008969">
    <property type="entry name" value="CarboxyPept-like_regulatory"/>
</dbReference>
<dbReference type="EMBL" id="WDER01000013">
    <property type="protein sequence ID" value="KAB6084706.1"/>
    <property type="molecule type" value="Genomic_DNA"/>
</dbReference>
<dbReference type="SUPFAM" id="SSF49464">
    <property type="entry name" value="Carboxypeptidase regulatory domain-like"/>
    <property type="match status" value="1"/>
</dbReference>
<comment type="caution">
    <text evidence="1">The sequence shown here is derived from an EMBL/GenBank/DDBJ whole genome shotgun (WGS) entry which is preliminary data.</text>
</comment>
<evidence type="ECO:0000313" key="2">
    <source>
        <dbReference type="Proteomes" id="UP000474077"/>
    </source>
</evidence>
<protein>
    <submittedName>
        <fullName evidence="1">TonB-dependent receptor</fullName>
    </submittedName>
</protein>
<accession>A0A6L4NHR0</accession>
<reference evidence="1 2" key="1">
    <citation type="journal article" date="2019" name="Nat. Med.">
        <title>A library of human gut bacterial isolates paired with longitudinal multiomics data enables mechanistic microbiome research.</title>
        <authorList>
            <person name="Poyet M."/>
            <person name="Groussin M."/>
            <person name="Gibbons S.M."/>
            <person name="Avila-Pacheco J."/>
            <person name="Jiang X."/>
            <person name="Kearney S.M."/>
            <person name="Perrotta A.R."/>
            <person name="Berdy B."/>
            <person name="Zhao S."/>
            <person name="Lieberman T.D."/>
            <person name="Swanson P.K."/>
            <person name="Smith M."/>
            <person name="Roesemann S."/>
            <person name="Alexander J.E."/>
            <person name="Rich S.A."/>
            <person name="Livny J."/>
            <person name="Vlamakis H."/>
            <person name="Clish C."/>
            <person name="Bullock K."/>
            <person name="Deik A."/>
            <person name="Scott J."/>
            <person name="Pierce K.A."/>
            <person name="Xavier R.J."/>
            <person name="Alm E.J."/>
        </authorList>
    </citation>
    <scope>NUCLEOTIDE SEQUENCE [LARGE SCALE GENOMIC DNA]</scope>
    <source>
        <strain evidence="1 2">BIOML-A73</strain>
    </source>
</reference>